<dbReference type="PANTHER" id="PTHR32479:SF19">
    <property type="entry name" value="ANAEROBIC GLYCEROL-3-PHOSPHATE DEHYDROGENASE SUBUNIT C"/>
    <property type="match status" value="1"/>
</dbReference>
<dbReference type="OrthoDB" id="9765258at2"/>
<sequence>MSKREGSLEAPRRHPIAWREDSYYDEGKVLEEMERVFGICHGCRRCVNLCNAFPTLFDLVDASSTMEIDGVAKKDYSKVVDQCYLCDICFMTKCPYVPPHEWDIDFPHLMLRAKAVKFRKGEVRFRDKLLTSTDALGKLAAIPVVAQTVNAANRNGVARGVLQSVLGVDRRRELPPYAPVRFRAKARLGATWPVRDGERTPGKVAIFSTCYINYNEPGIGHDLVAVLTHNEIPSVLVPQEACCGMPKLELGDLEGVDRLKRRNIPALAKLARGGYAILAPVPSCALMFKQELPLLYPDDKDVAAVAEAMFDPFEYFILRHRDGLLKTDFTRQLGKVAYHIPCHGRVQNVGQKTRETLQLIPGTEVATIERCAGHDGTWGVKTEYFEQSMKIGRPVFRQMAQAEPDFISSDCPIAGRHIQQGIRDSGTKLGATKAHPLTLLRMAYGLEEGAR</sequence>
<dbReference type="STRING" id="96773.Tchl_3268"/>
<dbReference type="SUPFAM" id="SSF54862">
    <property type="entry name" value="4Fe-4S ferredoxins"/>
    <property type="match status" value="1"/>
</dbReference>
<organism evidence="6 7">
    <name type="scientific">Thauera chlorobenzoica</name>
    <dbReference type="NCBI Taxonomy" id="96773"/>
    <lineage>
        <taxon>Bacteria</taxon>
        <taxon>Pseudomonadati</taxon>
        <taxon>Pseudomonadota</taxon>
        <taxon>Betaproteobacteria</taxon>
        <taxon>Rhodocyclales</taxon>
        <taxon>Zoogloeaceae</taxon>
        <taxon>Thauera</taxon>
    </lineage>
</organism>
<evidence type="ECO:0000313" key="7">
    <source>
        <dbReference type="Proteomes" id="UP000185739"/>
    </source>
</evidence>
<evidence type="ECO:0000256" key="1">
    <source>
        <dbReference type="ARBA" id="ARBA00022485"/>
    </source>
</evidence>
<dbReference type="KEGG" id="tcl:Tchl_3268"/>
<dbReference type="GO" id="GO:0046872">
    <property type="term" value="F:metal ion binding"/>
    <property type="evidence" value="ECO:0007669"/>
    <property type="project" value="UniProtKB-KW"/>
</dbReference>
<evidence type="ECO:0000313" key="6">
    <source>
        <dbReference type="EMBL" id="APR06074.1"/>
    </source>
</evidence>
<keyword evidence="4" id="KW-0408">Iron</keyword>
<gene>
    <name evidence="6" type="ORF">Tchl_3268</name>
</gene>
<evidence type="ECO:0000256" key="3">
    <source>
        <dbReference type="ARBA" id="ARBA00022737"/>
    </source>
</evidence>
<dbReference type="PANTHER" id="PTHR32479">
    <property type="entry name" value="GLYCOLATE OXIDASE IRON-SULFUR SUBUNIT"/>
    <property type="match status" value="1"/>
</dbReference>
<dbReference type="Pfam" id="PF02754">
    <property type="entry name" value="CCG"/>
    <property type="match status" value="2"/>
</dbReference>
<keyword evidence="2" id="KW-0479">Metal-binding</keyword>
<dbReference type="GO" id="GO:0016491">
    <property type="term" value="F:oxidoreductase activity"/>
    <property type="evidence" value="ECO:0007669"/>
    <property type="project" value="UniProtKB-ARBA"/>
</dbReference>
<protein>
    <submittedName>
        <fullName evidence="6">Glycerol-3-phosphate dehydrogenase subunit C-like protein</fullName>
    </submittedName>
</protein>
<evidence type="ECO:0000256" key="5">
    <source>
        <dbReference type="ARBA" id="ARBA00023014"/>
    </source>
</evidence>
<keyword evidence="1" id="KW-0004">4Fe-4S</keyword>
<keyword evidence="5" id="KW-0411">Iron-sulfur</keyword>
<proteinExistence type="predicted"/>
<dbReference type="Proteomes" id="UP000185739">
    <property type="component" value="Chromosome"/>
</dbReference>
<evidence type="ECO:0000256" key="4">
    <source>
        <dbReference type="ARBA" id="ARBA00023004"/>
    </source>
</evidence>
<accession>A0A1H5TNK4</accession>
<dbReference type="GO" id="GO:0051539">
    <property type="term" value="F:4 iron, 4 sulfur cluster binding"/>
    <property type="evidence" value="ECO:0007669"/>
    <property type="project" value="UniProtKB-KW"/>
</dbReference>
<evidence type="ECO:0000256" key="2">
    <source>
        <dbReference type="ARBA" id="ARBA00022723"/>
    </source>
</evidence>
<dbReference type="AlphaFoldDB" id="A0A1H5TNK4"/>
<name>A0A1H5TNK4_9RHOO</name>
<keyword evidence="3" id="KW-0677">Repeat</keyword>
<keyword evidence="7" id="KW-1185">Reference proteome</keyword>
<reference evidence="6 7" key="1">
    <citation type="submission" date="2016-12" db="EMBL/GenBank/DDBJ databases">
        <title>Complete genome sequence of Thauera chlorobenzoica, a Betaproteobacterium degrading haloaromatics anaerobically to CO2 and halides.</title>
        <authorList>
            <person name="Goris T."/>
            <person name="Mergelsberg M."/>
            <person name="Boll M."/>
        </authorList>
    </citation>
    <scope>NUCLEOTIDE SEQUENCE [LARGE SCALE GENOMIC DNA]</scope>
    <source>
        <strain evidence="6 7">3CB1</strain>
    </source>
</reference>
<dbReference type="EMBL" id="CP018839">
    <property type="protein sequence ID" value="APR06074.1"/>
    <property type="molecule type" value="Genomic_DNA"/>
</dbReference>
<dbReference type="InterPro" id="IPR004017">
    <property type="entry name" value="Cys_rich_dom"/>
</dbReference>
<dbReference type="RefSeq" id="WP_075149321.1">
    <property type="nucleotide sequence ID" value="NZ_CP018839.1"/>
</dbReference>